<sequence length="66" mass="7283">MPKRGEKARARGRTHRAYGAREFGAEGAEVSPHARGGGIGEEAKLPRKRKEQEKGGGDSWERREPV</sequence>
<dbReference type="Gramene" id="BGIOSGA001593-TA">
    <property type="protein sequence ID" value="BGIOSGA001593-PA"/>
    <property type="gene ID" value="BGIOSGA001593"/>
</dbReference>
<protein>
    <submittedName>
        <fullName evidence="2">Uncharacterized protein</fullName>
    </submittedName>
</protein>
<gene>
    <name evidence="2" type="ORF">OsI_02034</name>
</gene>
<dbReference type="AlphaFoldDB" id="A2WQA6"/>
<evidence type="ECO:0000256" key="1">
    <source>
        <dbReference type="SAM" id="MobiDB-lite"/>
    </source>
</evidence>
<feature type="region of interest" description="Disordered" evidence="1">
    <location>
        <begin position="1"/>
        <end position="66"/>
    </location>
</feature>
<evidence type="ECO:0000313" key="2">
    <source>
        <dbReference type="EMBL" id="EAY74152.1"/>
    </source>
</evidence>
<dbReference type="OMA" id="GRTHRAY"/>
<reference evidence="2 3" key="1">
    <citation type="journal article" date="2005" name="PLoS Biol.">
        <title>The genomes of Oryza sativa: a history of duplications.</title>
        <authorList>
            <person name="Yu J."/>
            <person name="Wang J."/>
            <person name="Lin W."/>
            <person name="Li S."/>
            <person name="Li H."/>
            <person name="Zhou J."/>
            <person name="Ni P."/>
            <person name="Dong W."/>
            <person name="Hu S."/>
            <person name="Zeng C."/>
            <person name="Zhang J."/>
            <person name="Zhang Y."/>
            <person name="Li R."/>
            <person name="Xu Z."/>
            <person name="Li S."/>
            <person name="Li X."/>
            <person name="Zheng H."/>
            <person name="Cong L."/>
            <person name="Lin L."/>
            <person name="Yin J."/>
            <person name="Geng J."/>
            <person name="Li G."/>
            <person name="Shi J."/>
            <person name="Liu J."/>
            <person name="Lv H."/>
            <person name="Li J."/>
            <person name="Wang J."/>
            <person name="Deng Y."/>
            <person name="Ran L."/>
            <person name="Shi X."/>
            <person name="Wang X."/>
            <person name="Wu Q."/>
            <person name="Li C."/>
            <person name="Ren X."/>
            <person name="Wang J."/>
            <person name="Wang X."/>
            <person name="Li D."/>
            <person name="Liu D."/>
            <person name="Zhang X."/>
            <person name="Ji Z."/>
            <person name="Zhao W."/>
            <person name="Sun Y."/>
            <person name="Zhang Z."/>
            <person name="Bao J."/>
            <person name="Han Y."/>
            <person name="Dong L."/>
            <person name="Ji J."/>
            <person name="Chen P."/>
            <person name="Wu S."/>
            <person name="Liu J."/>
            <person name="Xiao Y."/>
            <person name="Bu D."/>
            <person name="Tan J."/>
            <person name="Yang L."/>
            <person name="Ye C."/>
            <person name="Zhang J."/>
            <person name="Xu J."/>
            <person name="Zhou Y."/>
            <person name="Yu Y."/>
            <person name="Zhang B."/>
            <person name="Zhuang S."/>
            <person name="Wei H."/>
            <person name="Liu B."/>
            <person name="Lei M."/>
            <person name="Yu H."/>
            <person name="Li Y."/>
            <person name="Xu H."/>
            <person name="Wei S."/>
            <person name="He X."/>
            <person name="Fang L."/>
            <person name="Zhang Z."/>
            <person name="Zhang Y."/>
            <person name="Huang X."/>
            <person name="Su Z."/>
            <person name="Tong W."/>
            <person name="Li J."/>
            <person name="Tong Z."/>
            <person name="Li S."/>
            <person name="Ye J."/>
            <person name="Wang L."/>
            <person name="Fang L."/>
            <person name="Lei T."/>
            <person name="Chen C."/>
            <person name="Chen H."/>
            <person name="Xu Z."/>
            <person name="Li H."/>
            <person name="Huang H."/>
            <person name="Zhang F."/>
            <person name="Xu H."/>
            <person name="Li N."/>
            <person name="Zhao C."/>
            <person name="Li S."/>
            <person name="Dong L."/>
            <person name="Huang Y."/>
            <person name="Li L."/>
            <person name="Xi Y."/>
            <person name="Qi Q."/>
            <person name="Li W."/>
            <person name="Zhang B."/>
            <person name="Hu W."/>
            <person name="Zhang Y."/>
            <person name="Tian X."/>
            <person name="Jiao Y."/>
            <person name="Liang X."/>
            <person name="Jin J."/>
            <person name="Gao L."/>
            <person name="Zheng W."/>
            <person name="Hao B."/>
            <person name="Liu S."/>
            <person name="Wang W."/>
            <person name="Yuan L."/>
            <person name="Cao M."/>
            <person name="McDermott J."/>
            <person name="Samudrala R."/>
            <person name="Wang J."/>
            <person name="Wong G.K."/>
            <person name="Yang H."/>
        </authorList>
    </citation>
    <scope>NUCLEOTIDE SEQUENCE [LARGE SCALE GENOMIC DNA]</scope>
    <source>
        <strain evidence="3">cv. 93-11</strain>
    </source>
</reference>
<proteinExistence type="predicted"/>
<name>A2WQA6_ORYSI</name>
<organism evidence="2 3">
    <name type="scientific">Oryza sativa subsp. indica</name>
    <name type="common">Rice</name>
    <dbReference type="NCBI Taxonomy" id="39946"/>
    <lineage>
        <taxon>Eukaryota</taxon>
        <taxon>Viridiplantae</taxon>
        <taxon>Streptophyta</taxon>
        <taxon>Embryophyta</taxon>
        <taxon>Tracheophyta</taxon>
        <taxon>Spermatophyta</taxon>
        <taxon>Magnoliopsida</taxon>
        <taxon>Liliopsida</taxon>
        <taxon>Poales</taxon>
        <taxon>Poaceae</taxon>
        <taxon>BOP clade</taxon>
        <taxon>Oryzoideae</taxon>
        <taxon>Oryzeae</taxon>
        <taxon>Oryzinae</taxon>
        <taxon>Oryza</taxon>
        <taxon>Oryza sativa</taxon>
    </lineage>
</organism>
<evidence type="ECO:0000313" key="3">
    <source>
        <dbReference type="Proteomes" id="UP000007015"/>
    </source>
</evidence>
<accession>A2WQA6</accession>
<dbReference type="HOGENOM" id="CLU_2835363_0_0_1"/>
<dbReference type="EMBL" id="CM000126">
    <property type="protein sequence ID" value="EAY74152.1"/>
    <property type="molecule type" value="Genomic_DNA"/>
</dbReference>
<keyword evidence="3" id="KW-1185">Reference proteome</keyword>
<feature type="compositionally biased region" description="Basic and acidic residues" evidence="1">
    <location>
        <begin position="41"/>
        <end position="66"/>
    </location>
</feature>
<dbReference type="Proteomes" id="UP000007015">
    <property type="component" value="Chromosome 1"/>
</dbReference>